<organism evidence="2 3">
    <name type="scientific">Plasmodium yoelii yoelii</name>
    <dbReference type="NCBI Taxonomy" id="73239"/>
    <lineage>
        <taxon>Eukaryota</taxon>
        <taxon>Sar</taxon>
        <taxon>Alveolata</taxon>
        <taxon>Apicomplexa</taxon>
        <taxon>Aconoidasida</taxon>
        <taxon>Haemosporida</taxon>
        <taxon>Plasmodiidae</taxon>
        <taxon>Plasmodium</taxon>
        <taxon>Plasmodium (Vinckeia)</taxon>
    </lineage>
</organism>
<keyword evidence="3" id="KW-1185">Reference proteome</keyword>
<proteinExistence type="predicted"/>
<evidence type="ECO:0000313" key="3">
    <source>
        <dbReference type="Proteomes" id="UP000008553"/>
    </source>
</evidence>
<dbReference type="InParanoid" id="Q7R836"/>
<keyword evidence="1" id="KW-1133">Transmembrane helix</keyword>
<dbReference type="PaxDb" id="73239-Q7R836"/>
<evidence type="ECO:0000313" key="2">
    <source>
        <dbReference type="EMBL" id="EAA19813.1"/>
    </source>
</evidence>
<dbReference type="Proteomes" id="UP000008553">
    <property type="component" value="Unassembled WGS sequence"/>
</dbReference>
<accession>Q7R836</accession>
<gene>
    <name evidence="2" type="ORF">PY07387</name>
</gene>
<name>Q7R836_PLAYO</name>
<dbReference type="AlphaFoldDB" id="Q7R836"/>
<keyword evidence="1" id="KW-0472">Membrane</keyword>
<protein>
    <submittedName>
        <fullName evidence="2">Uncharacterized protein</fullName>
    </submittedName>
</protein>
<reference evidence="2 3" key="1">
    <citation type="journal article" date="2002" name="Nature">
        <title>Genome sequence and comparative analysis of the model rodent malaria parasite Plasmodium yoelii yoelii.</title>
        <authorList>
            <person name="Carlton J.M."/>
            <person name="Angiuoli S.V."/>
            <person name="Suh B.B."/>
            <person name="Kooij T.W."/>
            <person name="Pertea M."/>
            <person name="Silva J.C."/>
            <person name="Ermolaeva M.D."/>
            <person name="Allen J.E."/>
            <person name="Selengut J.D."/>
            <person name="Koo H.L."/>
            <person name="Peterson J.D."/>
            <person name="Pop M."/>
            <person name="Kosack D.S."/>
            <person name="Shumway M.F."/>
            <person name="Bidwell S.L."/>
            <person name="Shallom S.J."/>
            <person name="van Aken S.E."/>
            <person name="Riedmuller S.B."/>
            <person name="Feldblyum T.V."/>
            <person name="Cho J.K."/>
            <person name="Quackenbush J."/>
            <person name="Sedegah M."/>
            <person name="Shoaibi A."/>
            <person name="Cummings L.M."/>
            <person name="Florens L."/>
            <person name="Yates J.R."/>
            <person name="Raine J.D."/>
            <person name="Sinden R.E."/>
            <person name="Harris M.A."/>
            <person name="Cunningham D.A."/>
            <person name="Preiser P.R."/>
            <person name="Bergman L.W."/>
            <person name="Vaidya A.B."/>
            <person name="van Lin L.H."/>
            <person name="Janse C.J."/>
            <person name="Waters A.P."/>
            <person name="Smith H.O."/>
            <person name="White O.R."/>
            <person name="Salzberg S.L."/>
            <person name="Venter J.C."/>
            <person name="Fraser C.M."/>
            <person name="Hoffman S.L."/>
            <person name="Gardner M.J."/>
            <person name="Carucci D.J."/>
        </authorList>
    </citation>
    <scope>NUCLEOTIDE SEQUENCE [LARGE SCALE GENOMIC DNA]</scope>
    <source>
        <strain evidence="2 3">17XNL</strain>
    </source>
</reference>
<comment type="caution">
    <text evidence="2">The sequence shown here is derived from an EMBL/GenBank/DDBJ whole genome shotgun (WGS) entry which is preliminary data.</text>
</comment>
<sequence>MIKKMSILHILIHIMIYHNFLFKS</sequence>
<dbReference type="EMBL" id="AABL01002695">
    <property type="protein sequence ID" value="EAA19813.1"/>
    <property type="molecule type" value="Genomic_DNA"/>
</dbReference>
<keyword evidence="1" id="KW-0812">Transmembrane</keyword>
<feature type="transmembrane region" description="Helical" evidence="1">
    <location>
        <begin position="6"/>
        <end position="22"/>
    </location>
</feature>
<evidence type="ECO:0000256" key="1">
    <source>
        <dbReference type="SAM" id="Phobius"/>
    </source>
</evidence>